<feature type="transmembrane region" description="Helical" evidence="8">
    <location>
        <begin position="219"/>
        <end position="240"/>
    </location>
</feature>
<evidence type="ECO:0000313" key="11">
    <source>
        <dbReference type="EnsemblFungi" id="PTTG_07267-t43_1-p1"/>
    </source>
</evidence>
<evidence type="ECO:0000259" key="9">
    <source>
        <dbReference type="Pfam" id="PF01699"/>
    </source>
</evidence>
<dbReference type="OrthoDB" id="407410at2759"/>
<reference evidence="11" key="4">
    <citation type="submission" date="2025-05" db="UniProtKB">
        <authorList>
            <consortium name="EnsemblFungi"/>
        </authorList>
    </citation>
    <scope>IDENTIFICATION</scope>
    <source>
        <strain evidence="11">isolate 1-1 / race 1 (BBBD)</strain>
    </source>
</reference>
<dbReference type="GO" id="GO:0008324">
    <property type="term" value="F:monoatomic cation transmembrane transporter activity"/>
    <property type="evidence" value="ECO:0007669"/>
    <property type="project" value="TreeGrafter"/>
</dbReference>
<evidence type="ECO:0000256" key="8">
    <source>
        <dbReference type="SAM" id="Phobius"/>
    </source>
</evidence>
<evidence type="ECO:0000256" key="1">
    <source>
        <dbReference type="ARBA" id="ARBA00004141"/>
    </source>
</evidence>
<gene>
    <name evidence="10" type="ORF">PTTG_07267</name>
</gene>
<dbReference type="Proteomes" id="UP000005240">
    <property type="component" value="Unassembled WGS sequence"/>
</dbReference>
<evidence type="ECO:0000313" key="12">
    <source>
        <dbReference type="Proteomes" id="UP000005240"/>
    </source>
</evidence>
<feature type="region of interest" description="Disordered" evidence="7">
    <location>
        <begin position="1"/>
        <end position="79"/>
    </location>
</feature>
<evidence type="ECO:0000256" key="3">
    <source>
        <dbReference type="ARBA" id="ARBA00022448"/>
    </source>
</evidence>
<comment type="similarity">
    <text evidence="2">Belongs to the Ca(2+):cation antiporter (CaCA) (TC 2.A.19) family.</text>
</comment>
<dbReference type="EnsemblFungi" id="PTTG_07267-t43_1">
    <property type="protein sequence ID" value="PTTG_07267-t43_1-p1"/>
    <property type="gene ID" value="PTTG_07267"/>
</dbReference>
<dbReference type="InterPro" id="IPR044880">
    <property type="entry name" value="NCX_ion-bd_dom_sf"/>
</dbReference>
<feature type="transmembrane region" description="Helical" evidence="8">
    <location>
        <begin position="291"/>
        <end position="312"/>
    </location>
</feature>
<sequence length="319" mass="32893">MQGCALGMDIEAGRGEDSTCRGWSSKHRLSSSPASDASARPTSPERASYAMVDVRPGLPDQPSATAAEEEGGGGASAEMDHADAAWDDGDAGQPAFDRPHIARLLAAVQSFLAPLFWKLCLEDPQPSAVAAPLSALTGPIGHRSVLTTLGCVVLGLGLSRLVFGLLEPSRPGSRLSQTTKIALCVLGFANSMLWILSIVNEVVAVLAVLAHVFHVQDAVLGLTVFAVGNSLGDFVANLTLARMGFPVMAMSACFGGPLLNILLGIGLSSTIVMTTRGTSVLEVGGGSSSTLLVAAGALLCLLLALAALVPLWKGFCFDR</sequence>
<feature type="transmembrane region" description="Helical" evidence="8">
    <location>
        <begin position="183"/>
        <end position="213"/>
    </location>
</feature>
<feature type="transmembrane region" description="Helical" evidence="8">
    <location>
        <begin position="247"/>
        <end position="271"/>
    </location>
</feature>
<keyword evidence="6 8" id="KW-0472">Membrane</keyword>
<dbReference type="PANTHER" id="PTHR12266:SF0">
    <property type="entry name" value="MITOCHONDRIAL SODIUM_CALCIUM EXCHANGER PROTEIN"/>
    <property type="match status" value="1"/>
</dbReference>
<evidence type="ECO:0000313" key="10">
    <source>
        <dbReference type="EMBL" id="OAV91715.1"/>
    </source>
</evidence>
<reference evidence="11 12" key="3">
    <citation type="journal article" date="2017" name="G3 (Bethesda)">
        <title>Comparative analysis highlights variable genome content of wheat rusts and divergence of the mating loci.</title>
        <authorList>
            <person name="Cuomo C.A."/>
            <person name="Bakkeren G."/>
            <person name="Khalil H.B."/>
            <person name="Panwar V."/>
            <person name="Joly D."/>
            <person name="Linning R."/>
            <person name="Sakthikumar S."/>
            <person name="Song X."/>
            <person name="Adiconis X."/>
            <person name="Fan L."/>
            <person name="Goldberg J.M."/>
            <person name="Levin J.Z."/>
            <person name="Young S."/>
            <person name="Zeng Q."/>
            <person name="Anikster Y."/>
            <person name="Bruce M."/>
            <person name="Wang M."/>
            <person name="Yin C."/>
            <person name="McCallum B."/>
            <person name="Szabo L.J."/>
            <person name="Hulbert S."/>
            <person name="Chen X."/>
            <person name="Fellers J.P."/>
        </authorList>
    </citation>
    <scope>NUCLEOTIDE SEQUENCE</scope>
    <source>
        <strain evidence="11">isolate 1-1 / race 1 (BBBD)</strain>
        <strain evidence="12">Isolate 1-1 / race 1 (BBBD)</strain>
    </source>
</reference>
<dbReference type="InterPro" id="IPR051359">
    <property type="entry name" value="CaCA_antiporter"/>
</dbReference>
<keyword evidence="5 8" id="KW-1133">Transmembrane helix</keyword>
<name>A0A180GGB6_PUCT1</name>
<reference evidence="10" key="2">
    <citation type="submission" date="2016-05" db="EMBL/GenBank/DDBJ databases">
        <title>Comparative analysis highlights variable genome content of wheat rusts and divergence of the mating loci.</title>
        <authorList>
            <person name="Cuomo C.A."/>
            <person name="Bakkeren G."/>
            <person name="Szabo L."/>
            <person name="Khalil H."/>
            <person name="Joly D."/>
            <person name="Goldberg J."/>
            <person name="Young S."/>
            <person name="Zeng Q."/>
            <person name="Fellers J."/>
        </authorList>
    </citation>
    <scope>NUCLEOTIDE SEQUENCE [LARGE SCALE GENOMIC DNA]</scope>
    <source>
        <strain evidence="10">1-1 BBBD Race 1</strain>
    </source>
</reference>
<dbReference type="Gene3D" id="1.20.1420.30">
    <property type="entry name" value="NCX, central ion-binding region"/>
    <property type="match status" value="1"/>
</dbReference>
<evidence type="ECO:0000256" key="4">
    <source>
        <dbReference type="ARBA" id="ARBA00022692"/>
    </source>
</evidence>
<evidence type="ECO:0000256" key="7">
    <source>
        <dbReference type="SAM" id="MobiDB-lite"/>
    </source>
</evidence>
<dbReference type="AlphaFoldDB" id="A0A180GGB6"/>
<dbReference type="InterPro" id="IPR004837">
    <property type="entry name" value="NaCa_Exmemb"/>
</dbReference>
<feature type="domain" description="Sodium/calcium exchanger membrane region" evidence="9">
    <location>
        <begin position="185"/>
        <end position="316"/>
    </location>
</feature>
<dbReference type="GO" id="GO:0006874">
    <property type="term" value="P:intracellular calcium ion homeostasis"/>
    <property type="evidence" value="ECO:0007669"/>
    <property type="project" value="TreeGrafter"/>
</dbReference>
<feature type="compositionally biased region" description="Low complexity" evidence="7">
    <location>
        <begin position="30"/>
        <end position="44"/>
    </location>
</feature>
<evidence type="ECO:0000256" key="2">
    <source>
        <dbReference type="ARBA" id="ARBA00008170"/>
    </source>
</evidence>
<dbReference type="EMBL" id="ADAS02000076">
    <property type="protein sequence ID" value="OAV91715.1"/>
    <property type="molecule type" value="Genomic_DNA"/>
</dbReference>
<dbReference type="PANTHER" id="PTHR12266">
    <property type="entry name" value="NA+/CA2+ K+ INDEPENDENT EXCHANGER"/>
    <property type="match status" value="1"/>
</dbReference>
<comment type="subcellular location">
    <subcellularLocation>
        <location evidence="1">Membrane</location>
        <topology evidence="1">Multi-pass membrane protein</topology>
    </subcellularLocation>
</comment>
<keyword evidence="4 8" id="KW-0812">Transmembrane</keyword>
<keyword evidence="12" id="KW-1185">Reference proteome</keyword>
<accession>A0A180GGB6</accession>
<keyword evidence="3" id="KW-0813">Transport</keyword>
<reference evidence="10" key="1">
    <citation type="submission" date="2009-11" db="EMBL/GenBank/DDBJ databases">
        <authorList>
            <consortium name="The Broad Institute Genome Sequencing Platform"/>
            <person name="Ward D."/>
            <person name="Feldgarden M."/>
            <person name="Earl A."/>
            <person name="Young S.K."/>
            <person name="Zeng Q."/>
            <person name="Koehrsen M."/>
            <person name="Alvarado L."/>
            <person name="Berlin A."/>
            <person name="Bochicchio J."/>
            <person name="Borenstein D."/>
            <person name="Chapman S.B."/>
            <person name="Chen Z."/>
            <person name="Engels R."/>
            <person name="Freedman E."/>
            <person name="Gellesch M."/>
            <person name="Goldberg J."/>
            <person name="Griggs A."/>
            <person name="Gujja S."/>
            <person name="Heilman E."/>
            <person name="Heiman D."/>
            <person name="Hepburn T."/>
            <person name="Howarth C."/>
            <person name="Jen D."/>
            <person name="Larson L."/>
            <person name="Lewis B."/>
            <person name="Mehta T."/>
            <person name="Park D."/>
            <person name="Pearson M."/>
            <person name="Roberts A."/>
            <person name="Saif S."/>
            <person name="Shea T."/>
            <person name="Shenoy N."/>
            <person name="Sisk P."/>
            <person name="Stolte C."/>
            <person name="Sykes S."/>
            <person name="Thomson T."/>
            <person name="Walk T."/>
            <person name="White J."/>
            <person name="Yandava C."/>
            <person name="Izard J."/>
            <person name="Baranova O.V."/>
            <person name="Blanton J.M."/>
            <person name="Tanner A.C."/>
            <person name="Dewhirst F.E."/>
            <person name="Haas B."/>
            <person name="Nusbaum C."/>
            <person name="Birren B."/>
        </authorList>
    </citation>
    <scope>NUCLEOTIDE SEQUENCE [LARGE SCALE GENOMIC DNA]</scope>
    <source>
        <strain evidence="10">1-1 BBBD Race 1</strain>
    </source>
</reference>
<dbReference type="Pfam" id="PF01699">
    <property type="entry name" value="Na_Ca_ex"/>
    <property type="match status" value="1"/>
</dbReference>
<feature type="transmembrane region" description="Helical" evidence="8">
    <location>
        <begin position="144"/>
        <end position="163"/>
    </location>
</feature>
<dbReference type="VEuPathDB" id="FungiDB:PTTG_07267"/>
<proteinExistence type="inferred from homology"/>
<dbReference type="GO" id="GO:0016020">
    <property type="term" value="C:membrane"/>
    <property type="evidence" value="ECO:0007669"/>
    <property type="project" value="UniProtKB-SubCell"/>
</dbReference>
<organism evidence="10">
    <name type="scientific">Puccinia triticina (isolate 1-1 / race 1 (BBBD))</name>
    <name type="common">Brown leaf rust fungus</name>
    <dbReference type="NCBI Taxonomy" id="630390"/>
    <lineage>
        <taxon>Eukaryota</taxon>
        <taxon>Fungi</taxon>
        <taxon>Dikarya</taxon>
        <taxon>Basidiomycota</taxon>
        <taxon>Pucciniomycotina</taxon>
        <taxon>Pucciniomycetes</taxon>
        <taxon>Pucciniales</taxon>
        <taxon>Pucciniaceae</taxon>
        <taxon>Puccinia</taxon>
    </lineage>
</organism>
<feature type="non-terminal residue" evidence="10">
    <location>
        <position position="319"/>
    </location>
</feature>
<evidence type="ECO:0000256" key="5">
    <source>
        <dbReference type="ARBA" id="ARBA00022989"/>
    </source>
</evidence>
<evidence type="ECO:0000256" key="6">
    <source>
        <dbReference type="ARBA" id="ARBA00023136"/>
    </source>
</evidence>
<protein>
    <submittedName>
        <fullName evidence="11">Na_Ca_ex domain-containing protein</fullName>
    </submittedName>
</protein>